<dbReference type="CDD" id="cd04301">
    <property type="entry name" value="NAT_SF"/>
    <property type="match status" value="1"/>
</dbReference>
<dbReference type="GeneID" id="83180771"/>
<dbReference type="PANTHER" id="PTHR43617:SF9">
    <property type="entry name" value="GNAT FAMILY ACETYLTRANSFERASE"/>
    <property type="match status" value="1"/>
</dbReference>
<comment type="caution">
    <text evidence="2">The sequence shown here is derived from an EMBL/GenBank/DDBJ whole genome shotgun (WGS) entry which is preliminary data.</text>
</comment>
<name>A0A9W9MI64_9EURO</name>
<evidence type="ECO:0000313" key="3">
    <source>
        <dbReference type="Proteomes" id="UP001150904"/>
    </source>
</evidence>
<evidence type="ECO:0000259" key="1">
    <source>
        <dbReference type="PROSITE" id="PS51186"/>
    </source>
</evidence>
<gene>
    <name evidence="2" type="ORF">N7498_006408</name>
</gene>
<dbReference type="AlphaFoldDB" id="A0A9W9MI64"/>
<keyword evidence="3" id="KW-1185">Reference proteome</keyword>
<proteinExistence type="predicted"/>
<dbReference type="InterPro" id="IPR016181">
    <property type="entry name" value="Acyl_CoA_acyltransferase"/>
</dbReference>
<dbReference type="PANTHER" id="PTHR43617">
    <property type="entry name" value="L-AMINO ACID N-ACETYLTRANSFERASE"/>
    <property type="match status" value="1"/>
</dbReference>
<feature type="domain" description="N-acetyltransferase" evidence="1">
    <location>
        <begin position="6"/>
        <end position="166"/>
    </location>
</feature>
<dbReference type="InterPro" id="IPR050276">
    <property type="entry name" value="MshD_Acetyltransferase"/>
</dbReference>
<dbReference type="GO" id="GO:0016747">
    <property type="term" value="F:acyltransferase activity, transferring groups other than amino-acyl groups"/>
    <property type="evidence" value="ECO:0007669"/>
    <property type="project" value="InterPro"/>
</dbReference>
<reference evidence="2" key="2">
    <citation type="journal article" date="2023" name="IMA Fungus">
        <title>Comparative genomic study of the Penicillium genus elucidates a diverse pangenome and 15 lateral gene transfer events.</title>
        <authorList>
            <person name="Petersen C."/>
            <person name="Sorensen T."/>
            <person name="Nielsen M.R."/>
            <person name="Sondergaard T.E."/>
            <person name="Sorensen J.L."/>
            <person name="Fitzpatrick D.A."/>
            <person name="Frisvad J.C."/>
            <person name="Nielsen K.L."/>
        </authorList>
    </citation>
    <scope>NUCLEOTIDE SEQUENCE</scope>
    <source>
        <strain evidence="2">IBT 15544</strain>
    </source>
</reference>
<dbReference type="RefSeq" id="XP_058307661.1">
    <property type="nucleotide sequence ID" value="XM_058453470.1"/>
</dbReference>
<sequence>MSIFNLNFRVATAEDAPQLQQLIQSAFRAEDSRQSWTGDMGLASKFCMEVKEIETFMTPECDFLMATDNNGALVGTIGVSKRGANSARLFLLAVDHRHHRSGLGRQVLAYAEEYCQRTWGATKLGLNALSTRQALISWYMRRGYQKTGETSPFPRDKFAELELPDDLCCIEFEKYLNTVAVAEDAA</sequence>
<accession>A0A9W9MI64</accession>
<dbReference type="Gene3D" id="3.40.630.30">
    <property type="match status" value="1"/>
</dbReference>
<dbReference type="PROSITE" id="PS51186">
    <property type="entry name" value="GNAT"/>
    <property type="match status" value="1"/>
</dbReference>
<dbReference type="InterPro" id="IPR000182">
    <property type="entry name" value="GNAT_dom"/>
</dbReference>
<dbReference type="SUPFAM" id="SSF55729">
    <property type="entry name" value="Acyl-CoA N-acyltransferases (Nat)"/>
    <property type="match status" value="1"/>
</dbReference>
<dbReference type="EMBL" id="JAPQKR010000013">
    <property type="protein sequence ID" value="KAJ5201745.1"/>
    <property type="molecule type" value="Genomic_DNA"/>
</dbReference>
<dbReference type="OrthoDB" id="5689at2759"/>
<evidence type="ECO:0000313" key="2">
    <source>
        <dbReference type="EMBL" id="KAJ5201745.1"/>
    </source>
</evidence>
<dbReference type="Pfam" id="PF00583">
    <property type="entry name" value="Acetyltransf_1"/>
    <property type="match status" value="1"/>
</dbReference>
<organism evidence="2 3">
    <name type="scientific">Penicillium cinerascens</name>
    <dbReference type="NCBI Taxonomy" id="70096"/>
    <lineage>
        <taxon>Eukaryota</taxon>
        <taxon>Fungi</taxon>
        <taxon>Dikarya</taxon>
        <taxon>Ascomycota</taxon>
        <taxon>Pezizomycotina</taxon>
        <taxon>Eurotiomycetes</taxon>
        <taxon>Eurotiomycetidae</taxon>
        <taxon>Eurotiales</taxon>
        <taxon>Aspergillaceae</taxon>
        <taxon>Penicillium</taxon>
    </lineage>
</organism>
<protein>
    <recommendedName>
        <fullName evidence="1">N-acetyltransferase domain-containing protein</fullName>
    </recommendedName>
</protein>
<dbReference type="Proteomes" id="UP001150904">
    <property type="component" value="Unassembled WGS sequence"/>
</dbReference>
<reference evidence="2" key="1">
    <citation type="submission" date="2022-12" db="EMBL/GenBank/DDBJ databases">
        <authorList>
            <person name="Petersen C."/>
        </authorList>
    </citation>
    <scope>NUCLEOTIDE SEQUENCE</scope>
    <source>
        <strain evidence="2">IBT 15544</strain>
    </source>
</reference>